<evidence type="ECO:0000256" key="4">
    <source>
        <dbReference type="ARBA" id="ARBA00023136"/>
    </source>
</evidence>
<gene>
    <name evidence="6" type="ORF">EW026_g3474</name>
</gene>
<feature type="transmembrane region" description="Helical" evidence="5">
    <location>
        <begin position="193"/>
        <end position="211"/>
    </location>
</feature>
<keyword evidence="7" id="KW-1185">Reference proteome</keyword>
<evidence type="ECO:0000313" key="7">
    <source>
        <dbReference type="Proteomes" id="UP000309038"/>
    </source>
</evidence>
<keyword evidence="4 5" id="KW-0472">Membrane</keyword>
<dbReference type="InterPro" id="IPR007568">
    <property type="entry name" value="RTA1"/>
</dbReference>
<feature type="transmembrane region" description="Helical" evidence="5">
    <location>
        <begin position="20"/>
        <end position="44"/>
    </location>
</feature>
<dbReference type="Proteomes" id="UP000309038">
    <property type="component" value="Unassembled WGS sequence"/>
</dbReference>
<keyword evidence="2 5" id="KW-0812">Transmembrane</keyword>
<dbReference type="Pfam" id="PF04479">
    <property type="entry name" value="RTA1"/>
    <property type="match status" value="1"/>
</dbReference>
<proteinExistence type="predicted"/>
<comment type="subcellular location">
    <subcellularLocation>
        <location evidence="1">Membrane</location>
        <topology evidence="1">Multi-pass membrane protein</topology>
    </subcellularLocation>
</comment>
<feature type="transmembrane region" description="Helical" evidence="5">
    <location>
        <begin position="231"/>
        <end position="249"/>
    </location>
</feature>
<organism evidence="6 7">
    <name type="scientific">Hermanssonia centrifuga</name>
    <dbReference type="NCBI Taxonomy" id="98765"/>
    <lineage>
        <taxon>Eukaryota</taxon>
        <taxon>Fungi</taxon>
        <taxon>Dikarya</taxon>
        <taxon>Basidiomycota</taxon>
        <taxon>Agaricomycotina</taxon>
        <taxon>Agaricomycetes</taxon>
        <taxon>Polyporales</taxon>
        <taxon>Meruliaceae</taxon>
        <taxon>Hermanssonia</taxon>
    </lineage>
</organism>
<reference evidence="6 7" key="1">
    <citation type="submission" date="2019-02" db="EMBL/GenBank/DDBJ databases">
        <title>Genome sequencing of the rare red list fungi Phlebia centrifuga.</title>
        <authorList>
            <person name="Buettner E."/>
            <person name="Kellner H."/>
        </authorList>
    </citation>
    <scope>NUCLEOTIDE SEQUENCE [LARGE SCALE GENOMIC DNA]</scope>
    <source>
        <strain evidence="6 7">DSM 108282</strain>
    </source>
</reference>
<evidence type="ECO:0000256" key="5">
    <source>
        <dbReference type="SAM" id="Phobius"/>
    </source>
</evidence>
<keyword evidence="3 5" id="KW-1133">Transmembrane helix</keyword>
<sequence length="283" mass="30992">MSAPNSTTPQLSIDDLSPYHYVPSELVCVIFVSLFAIATLAHTWAAIKYRLWWLIPTVTLAGFGEIVGWAGRLWSSVNVLSANAFLTHSIDLAFALADSRIFLTCDIVALVVQGAGGGIAASANTQAGSNLGGNIMLGGIIFQLIALICFVSLATEFFIRFIKDRPVRGQSSLSNDSFTTITNSRPWDHRLKLMSGAMVFITVVIFIRSIYRTAELADGWNGTIISTQIYFDLFDGAMIVLAMYTLLFFHPGRFLFSEPALEEMIKLESNTGSSTRQSLIKSL</sequence>
<name>A0A4S4KL13_9APHY</name>
<evidence type="ECO:0000256" key="2">
    <source>
        <dbReference type="ARBA" id="ARBA00022692"/>
    </source>
</evidence>
<comment type="caution">
    <text evidence="6">The sequence shown here is derived from an EMBL/GenBank/DDBJ whole genome shotgun (WGS) entry which is preliminary data.</text>
</comment>
<feature type="transmembrane region" description="Helical" evidence="5">
    <location>
        <begin position="135"/>
        <end position="159"/>
    </location>
</feature>
<dbReference type="GO" id="GO:0000324">
    <property type="term" value="C:fungal-type vacuole"/>
    <property type="evidence" value="ECO:0007669"/>
    <property type="project" value="TreeGrafter"/>
</dbReference>
<feature type="transmembrane region" description="Helical" evidence="5">
    <location>
        <begin position="51"/>
        <end position="71"/>
    </location>
</feature>
<dbReference type="PANTHER" id="PTHR31465:SF9">
    <property type="entry name" value="SPHINGOID LONG-CHAIN BASE TRANSPORTER RSB1"/>
    <property type="match status" value="1"/>
</dbReference>
<evidence type="ECO:0000313" key="6">
    <source>
        <dbReference type="EMBL" id="THG98756.1"/>
    </source>
</evidence>
<evidence type="ECO:0008006" key="8">
    <source>
        <dbReference type="Google" id="ProtNLM"/>
    </source>
</evidence>
<accession>A0A4S4KL13</accession>
<dbReference type="GO" id="GO:0005886">
    <property type="term" value="C:plasma membrane"/>
    <property type="evidence" value="ECO:0007669"/>
    <property type="project" value="TreeGrafter"/>
</dbReference>
<dbReference type="PANTHER" id="PTHR31465">
    <property type="entry name" value="PROTEIN RTA1-RELATED"/>
    <property type="match status" value="1"/>
</dbReference>
<evidence type="ECO:0000256" key="1">
    <source>
        <dbReference type="ARBA" id="ARBA00004141"/>
    </source>
</evidence>
<protein>
    <recommendedName>
        <fullName evidence="8">RTA1-like protein</fullName>
    </recommendedName>
</protein>
<evidence type="ECO:0000256" key="3">
    <source>
        <dbReference type="ARBA" id="ARBA00022989"/>
    </source>
</evidence>
<dbReference type="AlphaFoldDB" id="A0A4S4KL13"/>
<dbReference type="EMBL" id="SGPJ01000105">
    <property type="protein sequence ID" value="THG98756.1"/>
    <property type="molecule type" value="Genomic_DNA"/>
</dbReference>